<sequence length="188" mass="21138">MIMDKTVNNNNIANPTIDDLNAEKPAENTDKSTKNINMESIRCDNNSAVFQQNEQKSDFDIVDFVISHSDSRSVRQKSKLPKILLCVILGVMIIVICVLSAIWSSSAKQNRLFGTWTSSDGLIMTINDKSITINGNTSEYKTEEKNVIAIKMNNEYYKIIYKLEGDSLTLTIPDESGVSELKYTRKSD</sequence>
<evidence type="ECO:0000313" key="2">
    <source>
        <dbReference type="EMBL" id="CUQ81538.1"/>
    </source>
</evidence>
<keyword evidence="1" id="KW-0472">Membrane</keyword>
<organism evidence="2 3">
    <name type="scientific">[Eubacterium] siraeum</name>
    <dbReference type="NCBI Taxonomy" id="39492"/>
    <lineage>
        <taxon>Bacteria</taxon>
        <taxon>Bacillati</taxon>
        <taxon>Bacillota</taxon>
        <taxon>Clostridia</taxon>
        <taxon>Eubacteriales</taxon>
        <taxon>Oscillospiraceae</taxon>
        <taxon>Oscillospiraceae incertae sedis</taxon>
    </lineage>
</organism>
<protein>
    <recommendedName>
        <fullName evidence="4">DUF5640 domain-containing protein</fullName>
    </recommendedName>
</protein>
<accession>A0A174ZB88</accession>
<keyword evidence="1" id="KW-0812">Transmembrane</keyword>
<dbReference type="EMBL" id="CZBY01000002">
    <property type="protein sequence ID" value="CUQ81538.1"/>
    <property type="molecule type" value="Genomic_DNA"/>
</dbReference>
<evidence type="ECO:0000313" key="3">
    <source>
        <dbReference type="Proteomes" id="UP000095662"/>
    </source>
</evidence>
<keyword evidence="1" id="KW-1133">Transmembrane helix</keyword>
<dbReference type="STRING" id="39492.ERS852540_00281"/>
<dbReference type="Proteomes" id="UP000095662">
    <property type="component" value="Unassembled WGS sequence"/>
</dbReference>
<proteinExistence type="predicted"/>
<evidence type="ECO:0000256" key="1">
    <source>
        <dbReference type="SAM" id="Phobius"/>
    </source>
</evidence>
<gene>
    <name evidence="2" type="ORF">ERS852540_00281</name>
</gene>
<evidence type="ECO:0008006" key="4">
    <source>
        <dbReference type="Google" id="ProtNLM"/>
    </source>
</evidence>
<reference evidence="2 3" key="1">
    <citation type="submission" date="2015-09" db="EMBL/GenBank/DDBJ databases">
        <authorList>
            <consortium name="Pathogen Informatics"/>
        </authorList>
    </citation>
    <scope>NUCLEOTIDE SEQUENCE [LARGE SCALE GENOMIC DNA]</scope>
    <source>
        <strain evidence="2 3">2789STDY5834928</strain>
    </source>
</reference>
<dbReference type="AlphaFoldDB" id="A0A174ZB88"/>
<feature type="transmembrane region" description="Helical" evidence="1">
    <location>
        <begin position="83"/>
        <end position="103"/>
    </location>
</feature>
<name>A0A174ZB88_9FIRM</name>